<evidence type="ECO:0000256" key="3">
    <source>
        <dbReference type="ARBA" id="ARBA00022448"/>
    </source>
</evidence>
<comment type="caution">
    <text evidence="9">The sequence shown here is derived from an EMBL/GenBank/DDBJ whole genome shotgun (WGS) entry which is preliminary data.</text>
</comment>
<evidence type="ECO:0000256" key="6">
    <source>
        <dbReference type="ARBA" id="ARBA00022989"/>
    </source>
</evidence>
<feature type="transmembrane region" description="Helical" evidence="8">
    <location>
        <begin position="37"/>
        <end position="61"/>
    </location>
</feature>
<organism evidence="9 10">
    <name type="scientific">Anaerococcus nagyae</name>
    <dbReference type="NCBI Taxonomy" id="1755241"/>
    <lineage>
        <taxon>Bacteria</taxon>
        <taxon>Bacillati</taxon>
        <taxon>Bacillota</taxon>
        <taxon>Tissierellia</taxon>
        <taxon>Tissierellales</taxon>
        <taxon>Peptoniphilaceae</taxon>
        <taxon>Anaerococcus</taxon>
    </lineage>
</organism>
<keyword evidence="5 8" id="KW-0812">Transmembrane</keyword>
<dbReference type="PANTHER" id="PTHR21716:SF53">
    <property type="entry name" value="PERMEASE PERM-RELATED"/>
    <property type="match status" value="1"/>
</dbReference>
<name>A0A3E2TFG2_9FIRM</name>
<keyword evidence="4" id="KW-1003">Cell membrane</keyword>
<dbReference type="OrthoDB" id="9793390at2"/>
<feature type="transmembrane region" description="Helical" evidence="8">
    <location>
        <begin position="246"/>
        <end position="263"/>
    </location>
</feature>
<dbReference type="PANTHER" id="PTHR21716">
    <property type="entry name" value="TRANSMEMBRANE PROTEIN"/>
    <property type="match status" value="1"/>
</dbReference>
<accession>A0A3E2TFG2</accession>
<evidence type="ECO:0000256" key="7">
    <source>
        <dbReference type="ARBA" id="ARBA00023136"/>
    </source>
</evidence>
<evidence type="ECO:0000313" key="9">
    <source>
        <dbReference type="EMBL" id="RGB74428.1"/>
    </source>
</evidence>
<reference evidence="9 10" key="1">
    <citation type="submission" date="2018-08" db="EMBL/GenBank/DDBJ databases">
        <title>A genome reference for cultivated species of the human gut microbiota.</title>
        <authorList>
            <person name="Zou Y."/>
            <person name="Xue W."/>
            <person name="Luo G."/>
        </authorList>
    </citation>
    <scope>NUCLEOTIDE SEQUENCE [LARGE SCALE GENOMIC DNA]</scope>
    <source>
        <strain evidence="9 10">OF01-3</strain>
    </source>
</reference>
<evidence type="ECO:0000256" key="2">
    <source>
        <dbReference type="ARBA" id="ARBA00009773"/>
    </source>
</evidence>
<dbReference type="Pfam" id="PF01594">
    <property type="entry name" value="AI-2E_transport"/>
    <property type="match status" value="1"/>
</dbReference>
<protein>
    <submittedName>
        <fullName evidence="9">AI-2E family transporter</fullName>
    </submittedName>
</protein>
<feature type="transmembrane region" description="Helical" evidence="8">
    <location>
        <begin position="283"/>
        <end position="315"/>
    </location>
</feature>
<dbReference type="Proteomes" id="UP000261011">
    <property type="component" value="Unassembled WGS sequence"/>
</dbReference>
<sequence length="407" mass="45848">MKEKNKLDEKSKNNYKVGLYLILTFFALWYIEPLSNFLLSTYGVVRPMIIGFAIAFVIDLPMSFFQEKVFGKFIDPLKHRNLVLALSLFISWIIFFAIITLILVVVIPELINAIQSTIQNLPAFMDAVIKYTQKMPSINQAAIDFKENFANLDLSTISQKITDYASGDSTNLLSRAQNIISSVSSGLAAIGLGFIFSIYVSINKKSLKLNSNRLLYANFNEETADQINYVFKLSYDAFAKFLNSKILSCITLGILNFIGMKILRLPYAGMISVLVGTLDIIPYFGAIIAAAIGVILIFIHSPFKALVFIIFLVILQQLQEKIIYPLFIGKNSGLPAIWIFVSVILGGRLFGIPGMILFMPIAAVLYTLSQDNVNKKLKEKKMDRITVAEKAKKSYDEMREEKLRKEF</sequence>
<proteinExistence type="inferred from homology"/>
<dbReference type="AlphaFoldDB" id="A0A3E2TFG2"/>
<feature type="transmembrane region" description="Helical" evidence="8">
    <location>
        <begin position="322"/>
        <end position="344"/>
    </location>
</feature>
<feature type="transmembrane region" description="Helical" evidence="8">
    <location>
        <begin position="14"/>
        <end position="31"/>
    </location>
</feature>
<feature type="transmembrane region" description="Helical" evidence="8">
    <location>
        <begin position="82"/>
        <end position="107"/>
    </location>
</feature>
<evidence type="ECO:0000313" key="10">
    <source>
        <dbReference type="Proteomes" id="UP000261011"/>
    </source>
</evidence>
<dbReference type="GO" id="GO:0055085">
    <property type="term" value="P:transmembrane transport"/>
    <property type="evidence" value="ECO:0007669"/>
    <property type="project" value="TreeGrafter"/>
</dbReference>
<dbReference type="InterPro" id="IPR002549">
    <property type="entry name" value="AI-2E-like"/>
</dbReference>
<evidence type="ECO:0000256" key="5">
    <source>
        <dbReference type="ARBA" id="ARBA00022692"/>
    </source>
</evidence>
<feature type="transmembrane region" description="Helical" evidence="8">
    <location>
        <begin position="179"/>
        <end position="202"/>
    </location>
</feature>
<evidence type="ECO:0000256" key="8">
    <source>
        <dbReference type="SAM" id="Phobius"/>
    </source>
</evidence>
<evidence type="ECO:0000256" key="1">
    <source>
        <dbReference type="ARBA" id="ARBA00004651"/>
    </source>
</evidence>
<comment type="subcellular location">
    <subcellularLocation>
        <location evidence="1">Cell membrane</location>
        <topology evidence="1">Multi-pass membrane protein</topology>
    </subcellularLocation>
</comment>
<feature type="transmembrane region" description="Helical" evidence="8">
    <location>
        <begin position="350"/>
        <end position="368"/>
    </location>
</feature>
<dbReference type="EMBL" id="QVEU01000011">
    <property type="protein sequence ID" value="RGB74428.1"/>
    <property type="molecule type" value="Genomic_DNA"/>
</dbReference>
<keyword evidence="7 8" id="KW-0472">Membrane</keyword>
<dbReference type="RefSeq" id="WP_117522321.1">
    <property type="nucleotide sequence ID" value="NZ_JAGGLS010000001.1"/>
</dbReference>
<evidence type="ECO:0000256" key="4">
    <source>
        <dbReference type="ARBA" id="ARBA00022475"/>
    </source>
</evidence>
<keyword evidence="10" id="KW-1185">Reference proteome</keyword>
<gene>
    <name evidence="9" type="ORF">DXA39_08675</name>
</gene>
<dbReference type="GO" id="GO:0005886">
    <property type="term" value="C:plasma membrane"/>
    <property type="evidence" value="ECO:0007669"/>
    <property type="project" value="UniProtKB-SubCell"/>
</dbReference>
<comment type="similarity">
    <text evidence="2">Belongs to the autoinducer-2 exporter (AI-2E) (TC 2.A.86) family.</text>
</comment>
<keyword evidence="3" id="KW-0813">Transport</keyword>
<keyword evidence="6 8" id="KW-1133">Transmembrane helix</keyword>